<dbReference type="Proteomes" id="UP001165082">
    <property type="component" value="Unassembled WGS sequence"/>
</dbReference>
<protein>
    <submittedName>
        <fullName evidence="2">Uncharacterized protein</fullName>
    </submittedName>
</protein>
<proteinExistence type="predicted"/>
<dbReference type="OrthoDB" id="10438274at2759"/>
<dbReference type="AlphaFoldDB" id="A0A9W7DN26"/>
<feature type="region of interest" description="Disordered" evidence="1">
    <location>
        <begin position="137"/>
        <end position="157"/>
    </location>
</feature>
<comment type="caution">
    <text evidence="2">The sequence shown here is derived from an EMBL/GenBank/DDBJ whole genome shotgun (WGS) entry which is preliminary data.</text>
</comment>
<accession>A0A9W7DN26</accession>
<evidence type="ECO:0000313" key="3">
    <source>
        <dbReference type="Proteomes" id="UP001165082"/>
    </source>
</evidence>
<dbReference type="EMBL" id="BRXZ01000600">
    <property type="protein sequence ID" value="GMH48332.1"/>
    <property type="molecule type" value="Genomic_DNA"/>
</dbReference>
<reference evidence="2" key="1">
    <citation type="submission" date="2022-07" db="EMBL/GenBank/DDBJ databases">
        <title>Genome analysis of Parmales, a sister group of diatoms, reveals the evolutionary specialization of diatoms from phago-mixotrophs to photoautotrophs.</title>
        <authorList>
            <person name="Ban H."/>
            <person name="Sato S."/>
            <person name="Yoshikawa S."/>
            <person name="Kazumasa Y."/>
            <person name="Nakamura Y."/>
            <person name="Ichinomiya M."/>
            <person name="Saitoh K."/>
            <person name="Sato N."/>
            <person name="Blanc-Mathieu R."/>
            <person name="Endo H."/>
            <person name="Kuwata A."/>
            <person name="Ogata H."/>
        </authorList>
    </citation>
    <scope>NUCLEOTIDE SEQUENCE</scope>
</reference>
<evidence type="ECO:0000256" key="1">
    <source>
        <dbReference type="SAM" id="MobiDB-lite"/>
    </source>
</evidence>
<sequence length="157" mass="17276">MPSDIKSQVYDTVNDNCAGKHLELGIKNNVVSMTCGKTLGRGEQVLIFDVLEKGKRALVALAEGVSDTPSKKSSLDIWPAFTPKRPDKTTVYDVKILFKPIEVSSDIYGELRYSNSEKAKRDDVVRHLKEFSTPIASVALSDETQDEESSDDDSAPP</sequence>
<feature type="non-terminal residue" evidence="2">
    <location>
        <position position="157"/>
    </location>
</feature>
<gene>
    <name evidence="2" type="ORF">TrRE_jg7635</name>
</gene>
<evidence type="ECO:0000313" key="2">
    <source>
        <dbReference type="EMBL" id="GMH48332.1"/>
    </source>
</evidence>
<organism evidence="2 3">
    <name type="scientific">Triparma retinervis</name>
    <dbReference type="NCBI Taxonomy" id="2557542"/>
    <lineage>
        <taxon>Eukaryota</taxon>
        <taxon>Sar</taxon>
        <taxon>Stramenopiles</taxon>
        <taxon>Ochrophyta</taxon>
        <taxon>Bolidophyceae</taxon>
        <taxon>Parmales</taxon>
        <taxon>Triparmaceae</taxon>
        <taxon>Triparma</taxon>
    </lineage>
</organism>
<feature type="compositionally biased region" description="Acidic residues" evidence="1">
    <location>
        <begin position="143"/>
        <end position="157"/>
    </location>
</feature>
<name>A0A9W7DN26_9STRA</name>
<keyword evidence="3" id="KW-1185">Reference proteome</keyword>